<sequence>MAFNIEPCHISILECVLFTTIQPCEEVKENSREKFNPDWEFKKLEAFNLFEEGFETAMFDDSSWETVSLPHTANMDH</sequence>
<dbReference type="Gene3D" id="2.60.120.260">
    <property type="entry name" value="Galactose-binding domain-like"/>
    <property type="match status" value="1"/>
</dbReference>
<dbReference type="AlphaFoldDB" id="A0A4S1DUW0"/>
<dbReference type="RefSeq" id="WP_135877742.1">
    <property type="nucleotide sequence ID" value="NZ_SRSO01000019.1"/>
</dbReference>
<organism evidence="1 2">
    <name type="scientific">Flavivirga rizhaonensis</name>
    <dbReference type="NCBI Taxonomy" id="2559571"/>
    <lineage>
        <taxon>Bacteria</taxon>
        <taxon>Pseudomonadati</taxon>
        <taxon>Bacteroidota</taxon>
        <taxon>Flavobacteriia</taxon>
        <taxon>Flavobacteriales</taxon>
        <taxon>Flavobacteriaceae</taxon>
        <taxon>Flavivirga</taxon>
    </lineage>
</organism>
<proteinExistence type="predicted"/>
<evidence type="ECO:0000313" key="1">
    <source>
        <dbReference type="EMBL" id="TGV01870.1"/>
    </source>
</evidence>
<dbReference type="EMBL" id="SRSO01000019">
    <property type="protein sequence ID" value="TGV01870.1"/>
    <property type="molecule type" value="Genomic_DNA"/>
</dbReference>
<keyword evidence="2" id="KW-1185">Reference proteome</keyword>
<dbReference type="SUPFAM" id="SSF49785">
    <property type="entry name" value="Galactose-binding domain-like"/>
    <property type="match status" value="1"/>
</dbReference>
<name>A0A4S1DUW0_9FLAO</name>
<protein>
    <submittedName>
        <fullName evidence="1">Uncharacterized protein</fullName>
    </submittedName>
</protein>
<dbReference type="InterPro" id="IPR008979">
    <property type="entry name" value="Galactose-bd-like_sf"/>
</dbReference>
<evidence type="ECO:0000313" key="2">
    <source>
        <dbReference type="Proteomes" id="UP000307602"/>
    </source>
</evidence>
<dbReference type="Proteomes" id="UP000307602">
    <property type="component" value="Unassembled WGS sequence"/>
</dbReference>
<comment type="caution">
    <text evidence="1">The sequence shown here is derived from an EMBL/GenBank/DDBJ whole genome shotgun (WGS) entry which is preliminary data.</text>
</comment>
<gene>
    <name evidence="1" type="ORF">EM932_13620</name>
</gene>
<accession>A0A4S1DUW0</accession>
<reference evidence="1 2" key="1">
    <citation type="submission" date="2019-04" db="EMBL/GenBank/DDBJ databases">
        <authorList>
            <person name="Liu A."/>
        </authorList>
    </citation>
    <scope>NUCLEOTIDE SEQUENCE [LARGE SCALE GENOMIC DNA]</scope>
    <source>
        <strain evidence="1 2">RZ03</strain>
    </source>
</reference>